<dbReference type="AlphaFoldDB" id="A0AAD5M2M8"/>
<reference evidence="7" key="1">
    <citation type="submission" date="2021-06" db="EMBL/GenBank/DDBJ databases">
        <title>Parelaphostrongylus tenuis whole genome reference sequence.</title>
        <authorList>
            <person name="Garwood T.J."/>
            <person name="Larsen P.A."/>
            <person name="Fountain-Jones N.M."/>
            <person name="Garbe J.R."/>
            <person name="Macchietto M.G."/>
            <person name="Kania S.A."/>
            <person name="Gerhold R.W."/>
            <person name="Richards J.E."/>
            <person name="Wolf T.M."/>
        </authorList>
    </citation>
    <scope>NUCLEOTIDE SEQUENCE</scope>
    <source>
        <strain evidence="7">MNPRO001-30</strain>
        <tissue evidence="7">Meninges</tissue>
    </source>
</reference>
<protein>
    <recommendedName>
        <fullName evidence="9">G-protein coupled receptors family 1 profile domain-containing protein</fullName>
    </recommendedName>
</protein>
<dbReference type="PANTHER" id="PTHR24372">
    <property type="entry name" value="GLYCOPROTEIN HORMONE RECEPTOR"/>
    <property type="match status" value="1"/>
</dbReference>
<keyword evidence="6" id="KW-1133">Transmembrane helix</keyword>
<dbReference type="SUPFAM" id="SSF81321">
    <property type="entry name" value="Family A G protein-coupled receptor-like"/>
    <property type="match status" value="1"/>
</dbReference>
<name>A0AAD5M2M8_PARTN</name>
<evidence type="ECO:0008006" key="9">
    <source>
        <dbReference type="Google" id="ProtNLM"/>
    </source>
</evidence>
<evidence type="ECO:0000313" key="8">
    <source>
        <dbReference type="Proteomes" id="UP001196413"/>
    </source>
</evidence>
<evidence type="ECO:0000313" key="7">
    <source>
        <dbReference type="EMBL" id="KAJ1351062.1"/>
    </source>
</evidence>
<dbReference type="InterPro" id="IPR032675">
    <property type="entry name" value="LRR_dom_sf"/>
</dbReference>
<keyword evidence="3" id="KW-0297">G-protein coupled receptor</keyword>
<organism evidence="7 8">
    <name type="scientific">Parelaphostrongylus tenuis</name>
    <name type="common">Meningeal worm</name>
    <dbReference type="NCBI Taxonomy" id="148309"/>
    <lineage>
        <taxon>Eukaryota</taxon>
        <taxon>Metazoa</taxon>
        <taxon>Ecdysozoa</taxon>
        <taxon>Nematoda</taxon>
        <taxon>Chromadorea</taxon>
        <taxon>Rhabditida</taxon>
        <taxon>Rhabditina</taxon>
        <taxon>Rhabditomorpha</taxon>
        <taxon>Strongyloidea</taxon>
        <taxon>Metastrongylidae</taxon>
        <taxon>Parelaphostrongylus</taxon>
    </lineage>
</organism>
<dbReference type="EMBL" id="JAHQIW010000993">
    <property type="protein sequence ID" value="KAJ1351062.1"/>
    <property type="molecule type" value="Genomic_DNA"/>
</dbReference>
<dbReference type="PANTHER" id="PTHR24372:SF74">
    <property type="entry name" value="LP13728P"/>
    <property type="match status" value="1"/>
</dbReference>
<dbReference type="Gene3D" id="3.80.10.10">
    <property type="entry name" value="Ribonuclease Inhibitor"/>
    <property type="match status" value="1"/>
</dbReference>
<dbReference type="Proteomes" id="UP001196413">
    <property type="component" value="Unassembled WGS sequence"/>
</dbReference>
<evidence type="ECO:0000256" key="3">
    <source>
        <dbReference type="ARBA" id="ARBA00023040"/>
    </source>
</evidence>
<comment type="caution">
    <text evidence="7">The sequence shown here is derived from an EMBL/GenBank/DDBJ whole genome shotgun (WGS) entry which is preliminary data.</text>
</comment>
<dbReference type="GO" id="GO:0009755">
    <property type="term" value="P:hormone-mediated signaling pathway"/>
    <property type="evidence" value="ECO:0007669"/>
    <property type="project" value="TreeGrafter"/>
</dbReference>
<evidence type="ECO:0000256" key="2">
    <source>
        <dbReference type="ARBA" id="ARBA00022475"/>
    </source>
</evidence>
<dbReference type="Gene3D" id="1.20.1070.10">
    <property type="entry name" value="Rhodopsin 7-helix transmembrane proteins"/>
    <property type="match status" value="1"/>
</dbReference>
<dbReference type="GO" id="GO:0005886">
    <property type="term" value="C:plasma membrane"/>
    <property type="evidence" value="ECO:0007669"/>
    <property type="project" value="UniProtKB-SubCell"/>
</dbReference>
<dbReference type="GO" id="GO:0008528">
    <property type="term" value="F:G protein-coupled peptide receptor activity"/>
    <property type="evidence" value="ECO:0007669"/>
    <property type="project" value="TreeGrafter"/>
</dbReference>
<keyword evidence="6" id="KW-0472">Membrane</keyword>
<comment type="subcellular location">
    <subcellularLocation>
        <location evidence="1">Cell membrane</location>
        <topology evidence="1">Multi-pass membrane protein</topology>
    </subcellularLocation>
</comment>
<keyword evidence="4" id="KW-0675">Receptor</keyword>
<keyword evidence="6" id="KW-0812">Transmembrane</keyword>
<keyword evidence="2" id="KW-1003">Cell membrane</keyword>
<accession>A0AAD5M2M8</accession>
<gene>
    <name evidence="7" type="ORF">KIN20_006999</name>
</gene>
<proteinExistence type="predicted"/>
<evidence type="ECO:0000256" key="6">
    <source>
        <dbReference type="SAM" id="Phobius"/>
    </source>
</evidence>
<dbReference type="GO" id="GO:0007189">
    <property type="term" value="P:adenylate cyclase-activating G protein-coupled receptor signaling pathway"/>
    <property type="evidence" value="ECO:0007669"/>
    <property type="project" value="TreeGrafter"/>
</dbReference>
<keyword evidence="8" id="KW-1185">Reference proteome</keyword>
<evidence type="ECO:0000256" key="4">
    <source>
        <dbReference type="ARBA" id="ARBA00023170"/>
    </source>
</evidence>
<keyword evidence="5" id="KW-0807">Transducer</keyword>
<sequence length="134" mass="15205">MLIEKLNKSAHILSVVAFDPSEIGATRCLDVEEVATVQGFYQNITCTPQPDAFNPCENIVGLWMLRKAIWPVCTLAILGNLLVWVILALAFEKRMRVHYLFMINLAVADMITERQSQAIREIVMRRAQPALYDV</sequence>
<evidence type="ECO:0000256" key="5">
    <source>
        <dbReference type="ARBA" id="ARBA00023224"/>
    </source>
</evidence>
<evidence type="ECO:0000256" key="1">
    <source>
        <dbReference type="ARBA" id="ARBA00004651"/>
    </source>
</evidence>
<feature type="transmembrane region" description="Helical" evidence="6">
    <location>
        <begin position="68"/>
        <end position="91"/>
    </location>
</feature>